<protein>
    <submittedName>
        <fullName evidence="2">Uncharacterized protein</fullName>
    </submittedName>
</protein>
<keyword evidence="1" id="KW-0812">Transmembrane</keyword>
<feature type="transmembrane region" description="Helical" evidence="1">
    <location>
        <begin position="6"/>
        <end position="23"/>
    </location>
</feature>
<reference evidence="2 3" key="1">
    <citation type="submission" date="2021-05" db="EMBL/GenBank/DDBJ databases">
        <title>Novel Bacillus species.</title>
        <authorList>
            <person name="Liu G."/>
        </authorList>
    </citation>
    <scope>NUCLEOTIDE SEQUENCE [LARGE SCALE GENOMIC DNA]</scope>
    <source>
        <strain evidence="2 3">FJAT-49682</strain>
    </source>
</reference>
<feature type="transmembrane region" description="Helical" evidence="1">
    <location>
        <begin position="70"/>
        <end position="91"/>
    </location>
</feature>
<evidence type="ECO:0000313" key="3">
    <source>
        <dbReference type="Proteomes" id="UP000676456"/>
    </source>
</evidence>
<dbReference type="AlphaFoldDB" id="A0A942Z4D3"/>
<evidence type="ECO:0000313" key="2">
    <source>
        <dbReference type="EMBL" id="MBS4222270.1"/>
    </source>
</evidence>
<proteinExistence type="predicted"/>
<keyword evidence="3" id="KW-1185">Reference proteome</keyword>
<keyword evidence="1" id="KW-1133">Transmembrane helix</keyword>
<dbReference type="EMBL" id="JAGYPN010000001">
    <property type="protein sequence ID" value="MBS4222270.1"/>
    <property type="molecule type" value="Genomic_DNA"/>
</dbReference>
<sequence length="100" mass="11230">MGLIIFGIFFSLLISLYFLQLVVKLATTYFWINIIAGGIIAQNDIIGIAQDPLVGDWIYYLNKQVPEVNIVNITANAAVIVTLVIGLFSYIKHHRVTVHR</sequence>
<keyword evidence="1" id="KW-0472">Membrane</keyword>
<dbReference type="Proteomes" id="UP000676456">
    <property type="component" value="Unassembled WGS sequence"/>
</dbReference>
<name>A0A942Z4D3_9BACI</name>
<accession>A0A942Z4D3</accession>
<dbReference type="RefSeq" id="WP_213097226.1">
    <property type="nucleotide sequence ID" value="NZ_JAGYPH010000001.1"/>
</dbReference>
<comment type="caution">
    <text evidence="2">The sequence shown here is derived from an EMBL/GenBank/DDBJ whole genome shotgun (WGS) entry which is preliminary data.</text>
</comment>
<organism evidence="2 3">
    <name type="scientific">Lederbergia citrea</name>
    <dbReference type="NCBI Taxonomy" id="2833581"/>
    <lineage>
        <taxon>Bacteria</taxon>
        <taxon>Bacillati</taxon>
        <taxon>Bacillota</taxon>
        <taxon>Bacilli</taxon>
        <taxon>Bacillales</taxon>
        <taxon>Bacillaceae</taxon>
        <taxon>Lederbergia</taxon>
    </lineage>
</organism>
<feature type="transmembrane region" description="Helical" evidence="1">
    <location>
        <begin position="30"/>
        <end position="50"/>
    </location>
</feature>
<gene>
    <name evidence="2" type="ORF">KHA91_05800</name>
</gene>
<evidence type="ECO:0000256" key="1">
    <source>
        <dbReference type="SAM" id="Phobius"/>
    </source>
</evidence>